<dbReference type="EMBL" id="JABDJR010000131">
    <property type="protein sequence ID" value="NNF05801.1"/>
    <property type="molecule type" value="Genomic_DNA"/>
</dbReference>
<evidence type="ECO:0000256" key="6">
    <source>
        <dbReference type="ARBA" id="ARBA00022840"/>
    </source>
</evidence>
<evidence type="ECO:0000259" key="10">
    <source>
        <dbReference type="Pfam" id="PF02769"/>
    </source>
</evidence>
<proteinExistence type="inferred from homology"/>
<dbReference type="GO" id="GO:0046084">
    <property type="term" value="P:adenine biosynthetic process"/>
    <property type="evidence" value="ECO:0007669"/>
    <property type="project" value="TreeGrafter"/>
</dbReference>
<feature type="domain" description="PurM-like C-terminal" evidence="10">
    <location>
        <begin position="3"/>
        <end position="104"/>
    </location>
</feature>
<comment type="similarity">
    <text evidence="2">Belongs to the AIR synthase family.</text>
</comment>
<evidence type="ECO:0000256" key="2">
    <source>
        <dbReference type="ARBA" id="ARBA00010280"/>
    </source>
</evidence>
<dbReference type="UniPathway" id="UPA00074">
    <property type="reaction ID" value="UER00129"/>
</dbReference>
<dbReference type="Pfam" id="PF02769">
    <property type="entry name" value="AIRS_C"/>
    <property type="match status" value="1"/>
</dbReference>
<evidence type="ECO:0000313" key="12">
    <source>
        <dbReference type="Proteomes" id="UP000547674"/>
    </source>
</evidence>
<gene>
    <name evidence="11" type="ORF">HKN21_03485</name>
</gene>
<dbReference type="PANTHER" id="PTHR10520">
    <property type="entry name" value="TRIFUNCTIONAL PURINE BIOSYNTHETIC PROTEIN ADENOSINE-3-RELATED"/>
    <property type="match status" value="1"/>
</dbReference>
<dbReference type="InterPro" id="IPR010918">
    <property type="entry name" value="PurM-like_C_dom"/>
</dbReference>
<dbReference type="GO" id="GO:0006189">
    <property type="term" value="P:'de novo' IMP biosynthetic process"/>
    <property type="evidence" value="ECO:0007669"/>
    <property type="project" value="UniProtKB-UniPathway"/>
</dbReference>
<dbReference type="GO" id="GO:0004641">
    <property type="term" value="F:phosphoribosylformylglycinamidine cyclo-ligase activity"/>
    <property type="evidence" value="ECO:0007669"/>
    <property type="project" value="UniProtKB-EC"/>
</dbReference>
<keyword evidence="5" id="KW-0547">Nucleotide-binding</keyword>
<dbReference type="InterPro" id="IPR036676">
    <property type="entry name" value="PurM-like_C_sf"/>
</dbReference>
<comment type="catalytic activity">
    <reaction evidence="9">
        <text>2-formamido-N(1)-(5-O-phospho-beta-D-ribosyl)acetamidine + ATP = 5-amino-1-(5-phospho-beta-D-ribosyl)imidazole + ADP + phosphate + H(+)</text>
        <dbReference type="Rhea" id="RHEA:23032"/>
        <dbReference type="ChEBI" id="CHEBI:15378"/>
        <dbReference type="ChEBI" id="CHEBI:30616"/>
        <dbReference type="ChEBI" id="CHEBI:43474"/>
        <dbReference type="ChEBI" id="CHEBI:137981"/>
        <dbReference type="ChEBI" id="CHEBI:147287"/>
        <dbReference type="ChEBI" id="CHEBI:456216"/>
        <dbReference type="EC" id="6.3.3.1"/>
    </reaction>
</comment>
<feature type="non-terminal residue" evidence="11">
    <location>
        <position position="1"/>
    </location>
</feature>
<dbReference type="GO" id="GO:0005524">
    <property type="term" value="F:ATP binding"/>
    <property type="evidence" value="ECO:0007669"/>
    <property type="project" value="UniProtKB-KW"/>
</dbReference>
<evidence type="ECO:0000256" key="4">
    <source>
        <dbReference type="ARBA" id="ARBA00022598"/>
    </source>
</evidence>
<keyword evidence="6" id="KW-0067">ATP-binding</keyword>
<evidence type="ECO:0000256" key="3">
    <source>
        <dbReference type="ARBA" id="ARBA00013047"/>
    </source>
</evidence>
<comment type="caution">
    <text evidence="11">The sequence shown here is derived from an EMBL/GenBank/DDBJ whole genome shotgun (WGS) entry which is preliminary data.</text>
</comment>
<protein>
    <recommendedName>
        <fullName evidence="3">phosphoribosylformylglycinamidine cyclo-ligase</fullName>
        <ecNumber evidence="3">6.3.3.1</ecNumber>
    </recommendedName>
    <alternativeName>
        <fullName evidence="8">AIR synthase</fullName>
    </alternativeName>
    <alternativeName>
        <fullName evidence="7">Phosphoribosyl-aminoimidazole synthetase</fullName>
    </alternativeName>
</protein>
<dbReference type="PANTHER" id="PTHR10520:SF12">
    <property type="entry name" value="TRIFUNCTIONAL PURINE BIOSYNTHETIC PROTEIN ADENOSINE-3"/>
    <property type="match status" value="1"/>
</dbReference>
<dbReference type="GO" id="GO:0004637">
    <property type="term" value="F:phosphoribosylamine-glycine ligase activity"/>
    <property type="evidence" value="ECO:0007669"/>
    <property type="project" value="TreeGrafter"/>
</dbReference>
<dbReference type="EC" id="6.3.3.1" evidence="3"/>
<evidence type="ECO:0000256" key="7">
    <source>
        <dbReference type="ARBA" id="ARBA00031908"/>
    </source>
</evidence>
<evidence type="ECO:0000256" key="8">
    <source>
        <dbReference type="ARBA" id="ARBA00032931"/>
    </source>
</evidence>
<dbReference type="AlphaFoldDB" id="A0A7Y2E618"/>
<reference evidence="11 12" key="1">
    <citation type="submission" date="2020-03" db="EMBL/GenBank/DDBJ databases">
        <title>Metabolic flexibility allows generalist bacteria to become dominant in a frequently disturbed ecosystem.</title>
        <authorList>
            <person name="Chen Y.-J."/>
            <person name="Leung P.M."/>
            <person name="Bay S.K."/>
            <person name="Hugenholtz P."/>
            <person name="Kessler A.J."/>
            <person name="Shelley G."/>
            <person name="Waite D.W."/>
            <person name="Cook P.L."/>
            <person name="Greening C."/>
        </authorList>
    </citation>
    <scope>NUCLEOTIDE SEQUENCE [LARGE SCALE GENOMIC DNA]</scope>
    <source>
        <strain evidence="11">SS_bin_28</strain>
    </source>
</reference>
<evidence type="ECO:0000256" key="9">
    <source>
        <dbReference type="ARBA" id="ARBA00049057"/>
    </source>
</evidence>
<evidence type="ECO:0000256" key="5">
    <source>
        <dbReference type="ARBA" id="ARBA00022741"/>
    </source>
</evidence>
<organism evidence="11 12">
    <name type="scientific">Eiseniibacteriota bacterium</name>
    <dbReference type="NCBI Taxonomy" id="2212470"/>
    <lineage>
        <taxon>Bacteria</taxon>
        <taxon>Candidatus Eiseniibacteriota</taxon>
    </lineage>
</organism>
<dbReference type="InterPro" id="IPR004733">
    <property type="entry name" value="PurM_cligase"/>
</dbReference>
<dbReference type="GO" id="GO:0005829">
    <property type="term" value="C:cytosol"/>
    <property type="evidence" value="ECO:0007669"/>
    <property type="project" value="TreeGrafter"/>
</dbReference>
<evidence type="ECO:0000313" key="11">
    <source>
        <dbReference type="EMBL" id="NNF05801.1"/>
    </source>
</evidence>
<dbReference type="Proteomes" id="UP000547674">
    <property type="component" value="Unassembled WGS sequence"/>
</dbReference>
<evidence type="ECO:0000256" key="1">
    <source>
        <dbReference type="ARBA" id="ARBA00004686"/>
    </source>
</evidence>
<comment type="pathway">
    <text evidence="1">Purine metabolism; IMP biosynthesis via de novo pathway; 5-amino-1-(5-phospho-D-ribosyl)imidazole from N(2)-formyl-N(1)-(5-phospho-D-ribosyl)glycinamide: step 2/2.</text>
</comment>
<keyword evidence="4 11" id="KW-0436">Ligase</keyword>
<dbReference type="SUPFAM" id="SSF56042">
    <property type="entry name" value="PurM C-terminal domain-like"/>
    <property type="match status" value="1"/>
</dbReference>
<sequence length="126" mass="13548">RTLGEELLEVHRSYLAELRALRPSMKGAAHITGGGIPGNLKRILPKGLGAQVDLNSWSVPPLFRFLKEAGEIPEDDLYLAFNMGIGLIVVVPEAKLAEAESLCPDGIPLGRILPGEGVDLKGTPQW</sequence>
<name>A0A7Y2E618_UNCEI</name>
<accession>A0A7Y2E618</accession>
<dbReference type="Gene3D" id="3.90.650.10">
    <property type="entry name" value="PurM-like C-terminal domain"/>
    <property type="match status" value="1"/>
</dbReference>